<sequence length="48" mass="5267">MNRVHAAAGKNTRNAAERARVALIIYSLSESQDMLLLIPPAEHLAKQP</sequence>
<protein>
    <submittedName>
        <fullName evidence="1">Uncharacterized protein</fullName>
    </submittedName>
</protein>
<dbReference type="Proteomes" id="UP000199687">
    <property type="component" value="Unassembled WGS sequence"/>
</dbReference>
<dbReference type="EMBL" id="FOGL01000016">
    <property type="protein sequence ID" value="SES05903.1"/>
    <property type="molecule type" value="Genomic_DNA"/>
</dbReference>
<proteinExistence type="predicted"/>
<gene>
    <name evidence="1" type="ORF">SAMN04487944_11699</name>
</gene>
<accession>A0A1H9U9Y5</accession>
<name>A0A1H9U9Y5_9BACI</name>
<evidence type="ECO:0000313" key="2">
    <source>
        <dbReference type="Proteomes" id="UP000199687"/>
    </source>
</evidence>
<reference evidence="1 2" key="1">
    <citation type="submission" date="2016-10" db="EMBL/GenBank/DDBJ databases">
        <authorList>
            <person name="de Groot N.N."/>
        </authorList>
    </citation>
    <scope>NUCLEOTIDE SEQUENCE [LARGE SCALE GENOMIC DNA]</scope>
    <source>
        <strain evidence="1 2">CGMCC 1.7727</strain>
    </source>
</reference>
<keyword evidence="2" id="KW-1185">Reference proteome</keyword>
<dbReference type="AlphaFoldDB" id="A0A1H9U9Y5"/>
<evidence type="ECO:0000313" key="1">
    <source>
        <dbReference type="EMBL" id="SES05903.1"/>
    </source>
</evidence>
<organism evidence="1 2">
    <name type="scientific">Gracilibacillus ureilyticus</name>
    <dbReference type="NCBI Taxonomy" id="531814"/>
    <lineage>
        <taxon>Bacteria</taxon>
        <taxon>Bacillati</taxon>
        <taxon>Bacillota</taxon>
        <taxon>Bacilli</taxon>
        <taxon>Bacillales</taxon>
        <taxon>Bacillaceae</taxon>
        <taxon>Gracilibacillus</taxon>
    </lineage>
</organism>